<feature type="domain" description="Glycosyltransferase 2-like" evidence="1">
    <location>
        <begin position="3"/>
        <end position="132"/>
    </location>
</feature>
<dbReference type="PANTHER" id="PTHR22916">
    <property type="entry name" value="GLYCOSYLTRANSFERASE"/>
    <property type="match status" value="1"/>
</dbReference>
<name>A0A419TBL6_9FIRM</name>
<dbReference type="CDD" id="cd00761">
    <property type="entry name" value="Glyco_tranf_GTA_type"/>
    <property type="match status" value="1"/>
</dbReference>
<accession>A0A419TBL6</accession>
<dbReference type="Proteomes" id="UP000284277">
    <property type="component" value="Unassembled WGS sequence"/>
</dbReference>
<dbReference type="SUPFAM" id="SSF53448">
    <property type="entry name" value="Nucleotide-diphospho-sugar transferases"/>
    <property type="match status" value="1"/>
</dbReference>
<sequence length="391" mass="45618">MVSVIIPSYNREYTLGYCVNSILSQTYRNIEVLLLLQESGGRIQEICENYEKLDKRVRIIKNKGMFEQDQMVVYGDYLIIFRPNSYAAPDMIETLVEKSEEFDANMVYCGKSRIVLTAGKFIKQEQPLSVLAEKVKFYTREQFLKLVPDIFENLGLFMEDGNCIFRLKEENKDNVNLVVTLGNDAIEEFKISFYNKAEITVSLNQILCYQIENERNATDFEISYRKYWEQIGFLEAFRRMMQEENLWEEAQKPRLYDYIAEKTVYYIQTLYDQGLDYSDKKARQALTEICQNSFIKKSLIAKKGHETVEFKKIKRDILKCNINKILKHLKIVKQQNSLTNGTLGSGRLNQIMVWILILLSKPGESTKMDALINCLQKEGISVTVRDIVGKR</sequence>
<dbReference type="OrthoDB" id="1640114at2"/>
<evidence type="ECO:0000259" key="1">
    <source>
        <dbReference type="Pfam" id="PF00535"/>
    </source>
</evidence>
<keyword evidence="3" id="KW-1185">Reference proteome</keyword>
<dbReference type="EMBL" id="MCIA01000001">
    <property type="protein sequence ID" value="RKD34842.1"/>
    <property type="molecule type" value="Genomic_DNA"/>
</dbReference>
<organism evidence="2 3">
    <name type="scientific">Lacrimispora algidixylanolytica</name>
    <dbReference type="NCBI Taxonomy" id="94868"/>
    <lineage>
        <taxon>Bacteria</taxon>
        <taxon>Bacillati</taxon>
        <taxon>Bacillota</taxon>
        <taxon>Clostridia</taxon>
        <taxon>Lachnospirales</taxon>
        <taxon>Lachnospiraceae</taxon>
        <taxon>Lacrimispora</taxon>
    </lineage>
</organism>
<protein>
    <recommendedName>
        <fullName evidence="1">Glycosyltransferase 2-like domain-containing protein</fullName>
    </recommendedName>
</protein>
<evidence type="ECO:0000313" key="3">
    <source>
        <dbReference type="Proteomes" id="UP000284277"/>
    </source>
</evidence>
<dbReference type="InterPro" id="IPR029044">
    <property type="entry name" value="Nucleotide-diphossugar_trans"/>
</dbReference>
<comment type="caution">
    <text evidence="2">The sequence shown here is derived from an EMBL/GenBank/DDBJ whole genome shotgun (WGS) entry which is preliminary data.</text>
</comment>
<dbReference type="RefSeq" id="WP_120194774.1">
    <property type="nucleotide sequence ID" value="NZ_MCIA01000001.1"/>
</dbReference>
<dbReference type="AlphaFoldDB" id="A0A419TBL6"/>
<dbReference type="Pfam" id="PF00535">
    <property type="entry name" value="Glycos_transf_2"/>
    <property type="match status" value="1"/>
</dbReference>
<dbReference type="InterPro" id="IPR001173">
    <property type="entry name" value="Glyco_trans_2-like"/>
</dbReference>
<evidence type="ECO:0000313" key="2">
    <source>
        <dbReference type="EMBL" id="RKD34842.1"/>
    </source>
</evidence>
<dbReference type="Gene3D" id="3.90.550.10">
    <property type="entry name" value="Spore Coat Polysaccharide Biosynthesis Protein SpsA, Chain A"/>
    <property type="match status" value="1"/>
</dbReference>
<proteinExistence type="predicted"/>
<gene>
    <name evidence="2" type="ORF">BET01_00305</name>
</gene>
<reference evidence="2 3" key="1">
    <citation type="submission" date="2016-08" db="EMBL/GenBank/DDBJ databases">
        <title>A new outlook on sporulation: Clostridium algidixylanolyticum.</title>
        <authorList>
            <person name="Poppleton D.I."/>
            <person name="Gribaldo S."/>
        </authorList>
    </citation>
    <scope>NUCLEOTIDE SEQUENCE [LARGE SCALE GENOMIC DNA]</scope>
    <source>
        <strain evidence="2 3">SPL73</strain>
    </source>
</reference>